<reference evidence="1 2" key="1">
    <citation type="journal article" date="1999" name="J. Virol.">
        <title>The genome of Melanoplus sanguinipes entomopoxvirus.</title>
        <authorList>
            <person name="Afonso C.L."/>
            <person name="Tulman E.R."/>
            <person name="Lu Z."/>
            <person name="Oma E."/>
            <person name="Kutish G.F."/>
            <person name="Rock D.L."/>
        </authorList>
    </citation>
    <scope>NUCLEOTIDE SEQUENCE [LARGE SCALE GENOMIC DNA]</scope>
    <source>
        <strain evidence="1">Tucson</strain>
    </source>
</reference>
<dbReference type="GeneID" id="1449890"/>
<dbReference type="Proteomes" id="UP000172353">
    <property type="component" value="Segment"/>
</dbReference>
<protein>
    <submittedName>
        <fullName evidence="1">Uncharacterized protein</fullName>
    </submittedName>
</protein>
<organismHost>
    <name type="scientific">Melanoplus sanguinipes</name>
    <name type="common">Migratory grasshopper</name>
    <dbReference type="NCBI Taxonomy" id="65742"/>
</organismHost>
<dbReference type="OrthoDB" id="8958at10239"/>
<evidence type="ECO:0000313" key="1">
    <source>
        <dbReference type="EMBL" id="AAC97627.1"/>
    </source>
</evidence>
<accession>Q9YW21</accession>
<dbReference type="RefSeq" id="NP_048142.1">
    <property type="nucleotide sequence ID" value="NC_001993.1"/>
</dbReference>
<sequence length="442" mass="52635">MENIYNKFVKSMFDILESNKDKINIALDEIDYEQDSVLLDRVILTNNLIKNFATYDNNQWENSLKYIPLSTFSFYNNYKGDIKYIYNFGTSEQKKEMLENYKQLVYKLYGKRLTKEIINTGRNIINESDKVNFEISELIKESSNYKNPTFIAHLIDLIVYNDEIRNNFINSNPLFEKLNEIDIESTIRQLIISIMNIQITSVSYMQSMSDVTSTYIKELFNNSKLLSHIMDEFKSDTSSNYNCGCNEILCNNMLKCNKIYDDIKIVEKDPSLYRPSHIKKHIRHVILKIINILYIMNQTQMLHNKKIELFEYIKQISESNDDFIELLDKLNINSTTQMKWSELIIKIYENRDIIFDITNKYKEPFFNSIIEYINKNEQINDELKSTIIEFIKEHIETIDLDECKEYIKNIDINTPNISRVIDTIEKYLSVPLKKQLYKRIYK</sequence>
<gene>
    <name evidence="1" type="primary">MSV071</name>
</gene>
<keyword evidence="2" id="KW-1185">Reference proteome</keyword>
<evidence type="ECO:0000313" key="2">
    <source>
        <dbReference type="Proteomes" id="UP000172353"/>
    </source>
</evidence>
<dbReference type="KEGG" id="vg:1449890"/>
<dbReference type="PIR" id="T28232">
    <property type="entry name" value="T28232"/>
</dbReference>
<name>Q9YW21_MSEPV</name>
<dbReference type="EMBL" id="AF063866">
    <property type="protein sequence ID" value="AAC97627.1"/>
    <property type="molecule type" value="Genomic_DNA"/>
</dbReference>
<proteinExistence type="predicted"/>
<organism evidence="1 2">
    <name type="scientific">Melanoplus sanguinipes entomopoxvirus</name>
    <name type="common">MsEPV</name>
    <dbReference type="NCBI Taxonomy" id="83191"/>
    <lineage>
        <taxon>Viruses</taxon>
        <taxon>Varidnaviria</taxon>
        <taxon>Bamfordvirae</taxon>
        <taxon>Nucleocytoviricota</taxon>
        <taxon>Pokkesviricetes</taxon>
        <taxon>Chitovirales</taxon>
        <taxon>Poxviridae</taxon>
        <taxon>Entomopoxvirinae</taxon>
        <taxon>Deltaentomopoxvirus</taxon>
        <taxon>Deltaentomopoxvirus msanguinipes</taxon>
    </lineage>
</organism>